<dbReference type="EMBL" id="MU003718">
    <property type="protein sequence ID" value="KAF2803310.1"/>
    <property type="molecule type" value="Genomic_DNA"/>
</dbReference>
<reference evidence="1 3" key="1">
    <citation type="journal article" date="2020" name="Stud. Mycol.">
        <title>101 Dothideomycetes genomes: a test case for predicting lifestyles and emergence of pathogens.</title>
        <authorList>
            <person name="Haridas S."/>
            <person name="Albert R."/>
            <person name="Binder M."/>
            <person name="Bloem J."/>
            <person name="Labutti K."/>
            <person name="Salamov A."/>
            <person name="Andreopoulos B."/>
            <person name="Baker S."/>
            <person name="Barry K."/>
            <person name="Bills G."/>
            <person name="Bluhm B."/>
            <person name="Cannon C."/>
            <person name="Castanera R."/>
            <person name="Culley D."/>
            <person name="Daum C."/>
            <person name="Ezra D."/>
            <person name="Gonzalez J."/>
            <person name="Henrissat B."/>
            <person name="Kuo A."/>
            <person name="Liang C."/>
            <person name="Lipzen A."/>
            <person name="Lutzoni F."/>
            <person name="Magnuson J."/>
            <person name="Mondo S."/>
            <person name="Nolan M."/>
            <person name="Ohm R."/>
            <person name="Pangilinan J."/>
            <person name="Park H.-J."/>
            <person name="Ramirez L."/>
            <person name="Alfaro M."/>
            <person name="Sun H."/>
            <person name="Tritt A."/>
            <person name="Yoshinaga Y."/>
            <person name="Zwiers L.-H."/>
            <person name="Turgeon B."/>
            <person name="Goodwin S."/>
            <person name="Spatafora J."/>
            <person name="Crous P."/>
            <person name="Grigoriev I."/>
        </authorList>
    </citation>
    <scope>NUCLEOTIDE SEQUENCE</scope>
    <source>
        <strain evidence="1 3">CBS 304.34</strain>
    </source>
</reference>
<dbReference type="InterPro" id="IPR011012">
    <property type="entry name" value="Longin-like_dom_sf"/>
</dbReference>
<dbReference type="GeneID" id="54453861"/>
<reference evidence="3" key="2">
    <citation type="submission" date="2020-04" db="EMBL/GenBank/DDBJ databases">
        <authorList>
            <consortium name="NCBI Genome Project"/>
        </authorList>
    </citation>
    <scope>NUCLEOTIDE SEQUENCE</scope>
    <source>
        <strain evidence="3">CBS 304.34</strain>
    </source>
</reference>
<evidence type="ECO:0000313" key="1">
    <source>
        <dbReference type="EMBL" id="KAF2803310.1"/>
    </source>
</evidence>
<name>A0A6A6Y3S9_9PEZI</name>
<dbReference type="Proteomes" id="UP000504636">
    <property type="component" value="Unplaced"/>
</dbReference>
<proteinExistence type="predicted"/>
<evidence type="ECO:0000313" key="2">
    <source>
        <dbReference type="Proteomes" id="UP000504636"/>
    </source>
</evidence>
<dbReference type="GO" id="GO:0006888">
    <property type="term" value="P:endoplasmic reticulum to Golgi vesicle-mediated transport"/>
    <property type="evidence" value="ECO:0007669"/>
    <property type="project" value="InterPro"/>
</dbReference>
<evidence type="ECO:0000313" key="3">
    <source>
        <dbReference type="RefSeq" id="XP_033570274.1"/>
    </source>
</evidence>
<gene>
    <name evidence="1 3" type="ORF">BDZ99DRAFT_170639</name>
</gene>
<dbReference type="CDD" id="cd14825">
    <property type="entry name" value="TRAPPC2_sedlin"/>
    <property type="match status" value="1"/>
</dbReference>
<sequence>MSYYFSIIGTNDKALYEHEFGTSKQGGDGIARFPTESRHHIQFVSNSSIDIVEEIQWSPTTPTSGGAPMYLKHIDKFQNLYVSGFITGGNVKFLLLTAPAAAPAARSSALASSARASAYPSSSNYNPTAPATEEAVRNFFVDVYDAWVKTIMSPFYTVNDKVTSPVFRGRVAGAAKKYL</sequence>
<accession>A0A6A6Y3S9</accession>
<protein>
    <submittedName>
        <fullName evidence="1 3">Sedlin</fullName>
    </submittedName>
</protein>
<dbReference type="Gene3D" id="3.30.450.70">
    <property type="match status" value="1"/>
</dbReference>
<organism evidence="1">
    <name type="scientific">Mytilinidion resinicola</name>
    <dbReference type="NCBI Taxonomy" id="574789"/>
    <lineage>
        <taxon>Eukaryota</taxon>
        <taxon>Fungi</taxon>
        <taxon>Dikarya</taxon>
        <taxon>Ascomycota</taxon>
        <taxon>Pezizomycotina</taxon>
        <taxon>Dothideomycetes</taxon>
        <taxon>Pleosporomycetidae</taxon>
        <taxon>Mytilinidiales</taxon>
        <taxon>Mytilinidiaceae</taxon>
        <taxon>Mytilinidion</taxon>
    </lineage>
</organism>
<dbReference type="RefSeq" id="XP_033570274.1">
    <property type="nucleotide sequence ID" value="XM_033712968.1"/>
</dbReference>
<dbReference type="InterPro" id="IPR006722">
    <property type="entry name" value="Sedlin"/>
</dbReference>
<dbReference type="SUPFAM" id="SSF64356">
    <property type="entry name" value="SNARE-like"/>
    <property type="match status" value="1"/>
</dbReference>
<reference evidence="3" key="3">
    <citation type="submission" date="2025-04" db="UniProtKB">
        <authorList>
            <consortium name="RefSeq"/>
        </authorList>
    </citation>
    <scope>IDENTIFICATION</scope>
    <source>
        <strain evidence="3">CBS 304.34</strain>
    </source>
</reference>
<dbReference type="AlphaFoldDB" id="A0A6A6Y3S9"/>
<dbReference type="PANTHER" id="PTHR12403">
    <property type="entry name" value="TRAFFICKING PROTEIN PARTICLE COMPLEX SUBUNIT 2"/>
    <property type="match status" value="1"/>
</dbReference>
<dbReference type="OrthoDB" id="10252102at2759"/>
<keyword evidence="2" id="KW-1185">Reference proteome</keyword>
<dbReference type="Pfam" id="PF04628">
    <property type="entry name" value="Sedlin_N"/>
    <property type="match status" value="1"/>
</dbReference>
<dbReference type="GO" id="GO:0005737">
    <property type="term" value="C:cytoplasm"/>
    <property type="evidence" value="ECO:0007669"/>
    <property type="project" value="GOC"/>
</dbReference>